<proteinExistence type="predicted"/>
<name>A0A2I0T0H7_LIMLA</name>
<keyword evidence="2" id="KW-1185">Reference proteome</keyword>
<reference evidence="2" key="1">
    <citation type="submission" date="2017-11" db="EMBL/GenBank/DDBJ databases">
        <authorList>
            <person name="Lima N.C."/>
            <person name="Parody-Merino A.M."/>
            <person name="Battley P.F."/>
            <person name="Fidler A.E."/>
            <person name="Prosdocimi F."/>
        </authorList>
    </citation>
    <scope>NUCLEOTIDE SEQUENCE [LARGE SCALE GENOMIC DNA]</scope>
</reference>
<accession>A0A2I0T0H7</accession>
<dbReference type="OrthoDB" id="410381at2759"/>
<organism evidence="1 2">
    <name type="scientific">Limosa lapponica baueri</name>
    <dbReference type="NCBI Taxonomy" id="1758121"/>
    <lineage>
        <taxon>Eukaryota</taxon>
        <taxon>Metazoa</taxon>
        <taxon>Chordata</taxon>
        <taxon>Craniata</taxon>
        <taxon>Vertebrata</taxon>
        <taxon>Euteleostomi</taxon>
        <taxon>Archelosauria</taxon>
        <taxon>Archosauria</taxon>
        <taxon>Dinosauria</taxon>
        <taxon>Saurischia</taxon>
        <taxon>Theropoda</taxon>
        <taxon>Coelurosauria</taxon>
        <taxon>Aves</taxon>
        <taxon>Neognathae</taxon>
        <taxon>Neoaves</taxon>
        <taxon>Charadriiformes</taxon>
        <taxon>Scolopacidae</taxon>
        <taxon>Limosa</taxon>
    </lineage>
</organism>
<dbReference type="Proteomes" id="UP000233556">
    <property type="component" value="Unassembled WGS sequence"/>
</dbReference>
<dbReference type="EMBL" id="KZ528935">
    <property type="protein sequence ID" value="PKU27298.1"/>
    <property type="molecule type" value="Genomic_DNA"/>
</dbReference>
<dbReference type="PANTHER" id="PTHR33332">
    <property type="entry name" value="REVERSE TRANSCRIPTASE DOMAIN-CONTAINING PROTEIN"/>
    <property type="match status" value="1"/>
</dbReference>
<protein>
    <submittedName>
        <fullName evidence="1">Uncharacterized protein</fullName>
    </submittedName>
</protein>
<evidence type="ECO:0000313" key="1">
    <source>
        <dbReference type="EMBL" id="PKU27298.1"/>
    </source>
</evidence>
<reference evidence="2" key="2">
    <citation type="submission" date="2017-12" db="EMBL/GenBank/DDBJ databases">
        <title>Genome sequence of the Bar-tailed Godwit (Limosa lapponica baueri).</title>
        <authorList>
            <person name="Lima N.C.B."/>
            <person name="Parody-Merino A.M."/>
            <person name="Battley P.F."/>
            <person name="Fidler A.E."/>
            <person name="Prosdocimi F."/>
        </authorList>
    </citation>
    <scope>NUCLEOTIDE SEQUENCE [LARGE SCALE GENOMIC DNA]</scope>
</reference>
<evidence type="ECO:0000313" key="2">
    <source>
        <dbReference type="Proteomes" id="UP000233556"/>
    </source>
</evidence>
<gene>
    <name evidence="1" type="ORF">llap_22398</name>
</gene>
<sequence length="156" mass="17021">MKLSQAKYKVLNLGHGNPRQKYRLGGDWTESSPEEKDLGLLVDEKLNMSQQHALAAQKAPCTLCCIKRSVASRMEGGILPLCSILEIPHLEHCVQSSAQEARGPVGTGPEEATRMLRGWSPSAVRIGEDRRELGLFSLEKALGRPYSSLSIPKGGL</sequence>
<dbReference type="PRINTS" id="PR01345">
    <property type="entry name" value="CERVTRCPTASE"/>
</dbReference>
<dbReference type="AlphaFoldDB" id="A0A2I0T0H7"/>